<dbReference type="NCBIfam" id="NF004238">
    <property type="entry name" value="PRK05682.1-1"/>
    <property type="match status" value="1"/>
</dbReference>
<dbReference type="InterPro" id="IPR001444">
    <property type="entry name" value="Flag_bb_rod_N"/>
</dbReference>
<organism evidence="10 11">
    <name type="scientific">Pantoea eucrina</name>
    <dbReference type="NCBI Taxonomy" id="472693"/>
    <lineage>
        <taxon>Bacteria</taxon>
        <taxon>Pseudomonadati</taxon>
        <taxon>Pseudomonadota</taxon>
        <taxon>Gammaproteobacteria</taxon>
        <taxon>Enterobacterales</taxon>
        <taxon>Erwiniaceae</taxon>
        <taxon>Pantoea</taxon>
    </lineage>
</organism>
<dbReference type="InterPro" id="IPR037058">
    <property type="entry name" value="Falgellar_hook_FlgE_sf"/>
</dbReference>
<dbReference type="PANTHER" id="PTHR30435:SF1">
    <property type="entry name" value="FLAGELLAR HOOK PROTEIN FLGE"/>
    <property type="match status" value="1"/>
</dbReference>
<dbReference type="Pfam" id="PF07559">
    <property type="entry name" value="FlgE_D2"/>
    <property type="match status" value="1"/>
</dbReference>
<dbReference type="InterPro" id="IPR020013">
    <property type="entry name" value="Flagellar_FlgE/F/G"/>
</dbReference>
<protein>
    <recommendedName>
        <fullName evidence="3 5">Flagellar hook protein FlgE</fullName>
    </recommendedName>
</protein>
<proteinExistence type="inferred from homology"/>
<evidence type="ECO:0000256" key="4">
    <source>
        <dbReference type="ARBA" id="ARBA00023143"/>
    </source>
</evidence>
<evidence type="ECO:0000256" key="1">
    <source>
        <dbReference type="ARBA" id="ARBA00004117"/>
    </source>
</evidence>
<evidence type="ECO:0000256" key="3">
    <source>
        <dbReference type="ARBA" id="ARBA00019015"/>
    </source>
</evidence>
<dbReference type="NCBIfam" id="NF005286">
    <property type="entry name" value="PRK06803.1"/>
    <property type="match status" value="1"/>
</dbReference>
<comment type="caution">
    <text evidence="10">The sequence shown here is derived from an EMBL/GenBank/DDBJ whole genome shotgun (WGS) entry which is preliminary data.</text>
</comment>
<dbReference type="SUPFAM" id="SSF117143">
    <property type="entry name" value="Flagellar hook protein flgE"/>
    <property type="match status" value="1"/>
</dbReference>
<feature type="domain" description="Flagellar hook protein FlgE/F/G-like D1" evidence="9">
    <location>
        <begin position="76"/>
        <end position="126"/>
    </location>
</feature>
<dbReference type="InterPro" id="IPR010930">
    <property type="entry name" value="Flg_bb/hook_C_dom"/>
</dbReference>
<dbReference type="Pfam" id="PF06429">
    <property type="entry name" value="Flg_bbr_C"/>
    <property type="match status" value="1"/>
</dbReference>
<dbReference type="EMBL" id="JAOBTT010000001">
    <property type="protein sequence ID" value="MDZ7277339.1"/>
    <property type="molecule type" value="Genomic_DNA"/>
</dbReference>
<dbReference type="InterPro" id="IPR011491">
    <property type="entry name" value="FlgE_D2"/>
</dbReference>
<dbReference type="Gene3D" id="2.60.98.20">
    <property type="entry name" value="Flagellar hook protein FlgE"/>
    <property type="match status" value="1"/>
</dbReference>
<comment type="subcellular location">
    <subcellularLocation>
        <location evidence="1 5">Bacterial flagellum basal body</location>
    </subcellularLocation>
</comment>
<dbReference type="Pfam" id="PF00460">
    <property type="entry name" value="Flg_bb_rod"/>
    <property type="match status" value="1"/>
</dbReference>
<evidence type="ECO:0000313" key="11">
    <source>
        <dbReference type="Proteomes" id="UP001288620"/>
    </source>
</evidence>
<sequence length="396" mass="41123">MSFPIATSGLNAVTKQLGAISNNIANGGTVGYKSMRAEFSSLYAGGQPLGVGVNSISQSITQNGGITTTGRGLDLAIAGSGFFMLQDTDGSISYSRAGYMSLDSTGFLMNNQGKRLQGYGVDANGQLQTGVVGDLRINAGNLPAKATDSLSFVSNLDAKSTLPATSPFDKNDSTSYNNTYTSKVYDSLGREHTLEQYFVKTADNQWEAHYFVDGNAATPASQPLTFNTAGALTSPTGATTIGAAIGGANALSVALDYTGSSQFGSPFNVAKNAPNGYAAGEKNGEQIDDDGKIYATYSNGERLLQGQLVLANFSNPNGLDSQDGTAWSANSASGQPILGVPKSGLNGSIKANALEESNVEMTAELVSLMSAQRNYQANTKVISTNDAMMNALFQAL</sequence>
<evidence type="ECO:0000259" key="8">
    <source>
        <dbReference type="Pfam" id="PF07559"/>
    </source>
</evidence>
<evidence type="ECO:0000259" key="6">
    <source>
        <dbReference type="Pfam" id="PF00460"/>
    </source>
</evidence>
<dbReference type="InterPro" id="IPR053967">
    <property type="entry name" value="LlgE_F_G-like_D1"/>
</dbReference>
<dbReference type="InterPro" id="IPR037925">
    <property type="entry name" value="FlgE/F/G-like"/>
</dbReference>
<keyword evidence="10" id="KW-0966">Cell projection</keyword>
<evidence type="ECO:0000259" key="9">
    <source>
        <dbReference type="Pfam" id="PF22692"/>
    </source>
</evidence>
<keyword evidence="4 5" id="KW-0975">Bacterial flagellum</keyword>
<keyword evidence="10" id="KW-0969">Cilium</keyword>
<evidence type="ECO:0000256" key="5">
    <source>
        <dbReference type="RuleBase" id="RU362116"/>
    </source>
</evidence>
<dbReference type="Proteomes" id="UP001288620">
    <property type="component" value="Unassembled WGS sequence"/>
</dbReference>
<name>A0ABU5LBM3_9GAMM</name>
<evidence type="ECO:0000313" key="10">
    <source>
        <dbReference type="EMBL" id="MDZ7277339.1"/>
    </source>
</evidence>
<dbReference type="Pfam" id="PF22692">
    <property type="entry name" value="LlgE_F_G_D1"/>
    <property type="match status" value="1"/>
</dbReference>
<dbReference type="NCBIfam" id="TIGR03506">
    <property type="entry name" value="FlgEFG_subfam"/>
    <property type="match status" value="1"/>
</dbReference>
<feature type="domain" description="Flagellar hook protein FlgE D2" evidence="8">
    <location>
        <begin position="155"/>
        <end position="277"/>
    </location>
</feature>
<dbReference type="PANTHER" id="PTHR30435">
    <property type="entry name" value="FLAGELLAR PROTEIN"/>
    <property type="match status" value="1"/>
</dbReference>
<comment type="function">
    <text evidence="5">A flexible structure which links the flagellar filament to the drive apparatus in the basal body.</text>
</comment>
<comment type="similarity">
    <text evidence="2 5">Belongs to the flagella basal body rod proteins family.</text>
</comment>
<keyword evidence="11" id="KW-1185">Reference proteome</keyword>
<reference evidence="11" key="1">
    <citation type="submission" date="2023-07" db="EMBL/GenBank/DDBJ databases">
        <title>Structural and functional analysis of rice phyllospheric bacteria for their antimicrobial properties and defense elicitation against blast disease.</title>
        <authorList>
            <person name="Sahu K.P."/>
            <person name="Asharani P."/>
            <person name="Kumar M."/>
            <person name="Reddy B."/>
            <person name="Kumar A."/>
        </authorList>
    </citation>
    <scope>NUCLEOTIDE SEQUENCE [LARGE SCALE GENOMIC DNA]</scope>
    <source>
        <strain evidence="11">OsEp_Plm_30P10</strain>
    </source>
</reference>
<keyword evidence="10" id="KW-0282">Flagellum</keyword>
<evidence type="ECO:0000259" key="7">
    <source>
        <dbReference type="Pfam" id="PF06429"/>
    </source>
</evidence>
<feature type="domain" description="Flagellar basal-body/hook protein C-terminal" evidence="7">
    <location>
        <begin position="352"/>
        <end position="393"/>
    </location>
</feature>
<gene>
    <name evidence="10" type="primary">flgE</name>
    <name evidence="10" type="ORF">N4G40_03450</name>
</gene>
<dbReference type="RefSeq" id="WP_322541457.1">
    <property type="nucleotide sequence ID" value="NZ_JAOBTT010000001.1"/>
</dbReference>
<feature type="domain" description="Flagellar basal body rod protein N-terminal" evidence="6">
    <location>
        <begin position="5"/>
        <end position="33"/>
    </location>
</feature>
<evidence type="ECO:0000256" key="2">
    <source>
        <dbReference type="ARBA" id="ARBA00009677"/>
    </source>
</evidence>
<accession>A0ABU5LBM3</accession>